<dbReference type="PANTHER" id="PTHR23513">
    <property type="entry name" value="INTEGRAL MEMBRANE EFFLUX PROTEIN-RELATED"/>
    <property type="match status" value="1"/>
</dbReference>
<keyword evidence="2" id="KW-1003">Cell membrane</keyword>
<dbReference type="SUPFAM" id="SSF103473">
    <property type="entry name" value="MFS general substrate transporter"/>
    <property type="match status" value="1"/>
</dbReference>
<keyword evidence="3 6" id="KW-0812">Transmembrane</keyword>
<feature type="transmembrane region" description="Helical" evidence="6">
    <location>
        <begin position="398"/>
        <end position="418"/>
    </location>
</feature>
<evidence type="ECO:0000256" key="5">
    <source>
        <dbReference type="ARBA" id="ARBA00023136"/>
    </source>
</evidence>
<accession>A0A7C3QWF2</accession>
<dbReference type="InterPro" id="IPR011701">
    <property type="entry name" value="MFS"/>
</dbReference>
<feature type="transmembrane region" description="Helical" evidence="6">
    <location>
        <begin position="309"/>
        <end position="329"/>
    </location>
</feature>
<feature type="transmembrane region" description="Helical" evidence="6">
    <location>
        <begin position="187"/>
        <end position="209"/>
    </location>
</feature>
<proteinExistence type="predicted"/>
<comment type="subcellular location">
    <subcellularLocation>
        <location evidence="1">Cell membrane</location>
        <topology evidence="1">Multi-pass membrane protein</topology>
    </subcellularLocation>
</comment>
<feature type="transmembrane region" description="Helical" evidence="6">
    <location>
        <begin position="60"/>
        <end position="82"/>
    </location>
</feature>
<feature type="transmembrane region" description="Helical" evidence="6">
    <location>
        <begin position="122"/>
        <end position="148"/>
    </location>
</feature>
<feature type="transmembrane region" description="Helical" evidence="6">
    <location>
        <begin position="335"/>
        <end position="354"/>
    </location>
</feature>
<evidence type="ECO:0000256" key="4">
    <source>
        <dbReference type="ARBA" id="ARBA00022989"/>
    </source>
</evidence>
<dbReference type="AlphaFoldDB" id="A0A7C3QWF2"/>
<name>A0A7C3QWF2_9BACT</name>
<dbReference type="GO" id="GO:0022857">
    <property type="term" value="F:transmembrane transporter activity"/>
    <property type="evidence" value="ECO:0007669"/>
    <property type="project" value="InterPro"/>
</dbReference>
<reference evidence="7" key="1">
    <citation type="journal article" date="2020" name="mSystems">
        <title>Genome- and Community-Level Interaction Insights into Carbon Utilization and Element Cycling Functions of Hydrothermarchaeota in Hydrothermal Sediment.</title>
        <authorList>
            <person name="Zhou Z."/>
            <person name="Liu Y."/>
            <person name="Xu W."/>
            <person name="Pan J."/>
            <person name="Luo Z.H."/>
            <person name="Li M."/>
        </authorList>
    </citation>
    <scope>NUCLEOTIDE SEQUENCE [LARGE SCALE GENOMIC DNA]</scope>
    <source>
        <strain evidence="7">SpSt-902</strain>
    </source>
</reference>
<keyword evidence="4 6" id="KW-1133">Transmembrane helix</keyword>
<dbReference type="Pfam" id="PF07690">
    <property type="entry name" value="MFS_1"/>
    <property type="match status" value="1"/>
</dbReference>
<sequence length="431" mass="46060">MFPLSNGPGAGPYPYRLKWEKILRNNRFKTLLIAYTLSQLSEGMTQTALTWLAFRSANNHIGLVATISLLQTLIPFFIIVPAGFLADRIPAPPLLAGVNLFKGATYALIPLISLFGPASESSILTIVILTAILSSFFIPAFGAMLPTLVPADSIKKANGWILIFGQGGYLMGPLTAGVLLFHLKAPWIILISGTGFALSAIILILIPVLPSGKPSPAPHLSEGKRPFPGARKDVRQILHLMRQRPKLVLAILTLGIYGTVNAPLPILFPLMATDVFKMDKGFYTILAGSYFSGAFLSGLTIIRFASVPALMLISGGFGIAGISLILVSLTSSAVVGPLAFIMAGGGLAIVQPLVNEWLQKEIPRPLLGLTFSMTWLIFLVSSLIGIRGVSFLVEKIGIHVLVEGAGFVLFCLSGVLLFSTHFLSRVSKGNS</sequence>
<gene>
    <name evidence="7" type="ORF">ENX03_05100</name>
</gene>
<dbReference type="InterPro" id="IPR036259">
    <property type="entry name" value="MFS_trans_sf"/>
</dbReference>
<dbReference type="CDD" id="cd06173">
    <property type="entry name" value="MFS_MefA_like"/>
    <property type="match status" value="1"/>
</dbReference>
<evidence type="ECO:0000256" key="3">
    <source>
        <dbReference type="ARBA" id="ARBA00022692"/>
    </source>
</evidence>
<evidence type="ECO:0000313" key="7">
    <source>
        <dbReference type="EMBL" id="HFT93308.1"/>
    </source>
</evidence>
<feature type="transmembrane region" description="Helical" evidence="6">
    <location>
        <begin position="366"/>
        <end position="386"/>
    </location>
</feature>
<dbReference type="EMBL" id="DTMM01000096">
    <property type="protein sequence ID" value="HFT93308.1"/>
    <property type="molecule type" value="Genomic_DNA"/>
</dbReference>
<protein>
    <submittedName>
        <fullName evidence="7">MFS transporter</fullName>
    </submittedName>
</protein>
<feature type="transmembrane region" description="Helical" evidence="6">
    <location>
        <begin position="282"/>
        <end position="302"/>
    </location>
</feature>
<feature type="transmembrane region" description="Helical" evidence="6">
    <location>
        <begin position="247"/>
        <end position="270"/>
    </location>
</feature>
<comment type="caution">
    <text evidence="7">The sequence shown here is derived from an EMBL/GenBank/DDBJ whole genome shotgun (WGS) entry which is preliminary data.</text>
</comment>
<evidence type="ECO:0000256" key="6">
    <source>
        <dbReference type="SAM" id="Phobius"/>
    </source>
</evidence>
<feature type="transmembrane region" description="Helical" evidence="6">
    <location>
        <begin position="160"/>
        <end position="181"/>
    </location>
</feature>
<evidence type="ECO:0000256" key="2">
    <source>
        <dbReference type="ARBA" id="ARBA00022475"/>
    </source>
</evidence>
<organism evidence="7">
    <name type="scientific">Leptospirillum ferriphilum</name>
    <dbReference type="NCBI Taxonomy" id="178606"/>
    <lineage>
        <taxon>Bacteria</taxon>
        <taxon>Pseudomonadati</taxon>
        <taxon>Nitrospirota</taxon>
        <taxon>Nitrospiria</taxon>
        <taxon>Nitrospirales</taxon>
        <taxon>Nitrospiraceae</taxon>
        <taxon>Leptospirillum</taxon>
    </lineage>
</organism>
<feature type="transmembrane region" description="Helical" evidence="6">
    <location>
        <begin position="94"/>
        <end position="116"/>
    </location>
</feature>
<dbReference type="GO" id="GO:0005886">
    <property type="term" value="C:plasma membrane"/>
    <property type="evidence" value="ECO:0007669"/>
    <property type="project" value="UniProtKB-SubCell"/>
</dbReference>
<dbReference type="Gene3D" id="1.20.1250.20">
    <property type="entry name" value="MFS general substrate transporter like domains"/>
    <property type="match status" value="1"/>
</dbReference>
<evidence type="ECO:0000256" key="1">
    <source>
        <dbReference type="ARBA" id="ARBA00004651"/>
    </source>
</evidence>
<keyword evidence="5 6" id="KW-0472">Membrane</keyword>
<dbReference type="PANTHER" id="PTHR23513:SF11">
    <property type="entry name" value="STAPHYLOFERRIN A TRANSPORTER"/>
    <property type="match status" value="1"/>
</dbReference>